<keyword evidence="1" id="KW-0812">Transmembrane</keyword>
<feature type="transmembrane region" description="Helical" evidence="1">
    <location>
        <begin position="295"/>
        <end position="314"/>
    </location>
</feature>
<dbReference type="AlphaFoldDB" id="A0A136LW19"/>
<feature type="transmembrane region" description="Helical" evidence="1">
    <location>
        <begin position="326"/>
        <end position="347"/>
    </location>
</feature>
<evidence type="ECO:0000313" key="2">
    <source>
        <dbReference type="EMBL" id="KXK25864.1"/>
    </source>
</evidence>
<accession>A0A136LW19</accession>
<feature type="transmembrane region" description="Helical" evidence="1">
    <location>
        <begin position="430"/>
        <end position="449"/>
    </location>
</feature>
<gene>
    <name evidence="2" type="primary">secD</name>
    <name evidence="2" type="ORF">TR69_WS6001001470</name>
</gene>
<feature type="transmembrane region" description="Helical" evidence="1">
    <location>
        <begin position="404"/>
        <end position="424"/>
    </location>
</feature>
<feature type="transmembrane region" description="Helical" evidence="1">
    <location>
        <begin position="353"/>
        <end position="375"/>
    </location>
</feature>
<dbReference type="Proteomes" id="UP000070457">
    <property type="component" value="Unassembled WGS sequence"/>
</dbReference>
<dbReference type="SUPFAM" id="SSF82866">
    <property type="entry name" value="Multidrug efflux transporter AcrB transmembrane domain"/>
    <property type="match status" value="1"/>
</dbReference>
<keyword evidence="1" id="KW-1133">Transmembrane helix</keyword>
<dbReference type="Gene3D" id="1.20.1640.10">
    <property type="entry name" value="Multidrug efflux transporter AcrB transmembrane domain"/>
    <property type="match status" value="1"/>
</dbReference>
<sequence length="461" mass="51620">MKRSTIRLIFTALVTIVAFLIAIPTITFSTGEGYTRIRGLNPEDLNSSFLTREFGFRPSLDFQEGQETEFTVDLSVVPPRDRESTLTRIRNIFYRRLQISGLGDFELDSLQNHQTESYKLILHTSERLNPLLLELLGSRGQISAWIDDATVDRNEATDEQLQDPFFGRLQTGITNEDIESAAVISDSRIYLFDPSAPQNFGIRLTFRPEAASSYVTAAQQSIGSSPILYAIDSDPIAFQSPGQTFDYLNPGRTSLLATLSEDSRETNAVIASIFSTPTIDFPVNLTEQQTLHPRYGQVTITVLQLGALVAFLLVQGAFWIYFRRQAVFSFAVQLLFAIWGVALLKMFNVTLSLGTLLGFMSGLAMFMIFMAFMLFRLRDFAKEGYSKDELKQVYEESFGSYRMFAIAALFLVLVAQTLGFLSLAQFGNGIGFALVTGILIILIAVRALLPQFYLSRNKKKS</sequence>
<keyword evidence="1" id="KW-0472">Membrane</keyword>
<evidence type="ECO:0000256" key="1">
    <source>
        <dbReference type="SAM" id="Phobius"/>
    </source>
</evidence>
<dbReference type="EMBL" id="JYNZ01000006">
    <property type="protein sequence ID" value="KXK25864.1"/>
    <property type="molecule type" value="Genomic_DNA"/>
</dbReference>
<evidence type="ECO:0000313" key="3">
    <source>
        <dbReference type="Proteomes" id="UP000070457"/>
    </source>
</evidence>
<proteinExistence type="predicted"/>
<reference evidence="2 3" key="1">
    <citation type="submission" date="2015-02" db="EMBL/GenBank/DDBJ databases">
        <title>Improved understanding of the partial-nitritation anammox process through 23 genomes representing the majority of the microbial community.</title>
        <authorList>
            <person name="Speth D.R."/>
            <person name="In T Zandt M."/>
            <person name="Guerrero Cruz S."/>
            <person name="Jetten M.S."/>
            <person name="Dutilh B.E."/>
        </authorList>
    </citation>
    <scope>NUCLEOTIDE SEQUENCE [LARGE SCALE GENOMIC DNA]</scope>
    <source>
        <strain evidence="2">OLB20</strain>
    </source>
</reference>
<name>A0A136LW19_9BACT</name>
<organism evidence="2 3">
    <name type="scientific">candidate division WS6 bacterium OLB20</name>
    <dbReference type="NCBI Taxonomy" id="1617426"/>
    <lineage>
        <taxon>Bacteria</taxon>
        <taxon>Candidatus Dojkabacteria</taxon>
    </lineage>
</organism>
<comment type="caution">
    <text evidence="2">The sequence shown here is derived from an EMBL/GenBank/DDBJ whole genome shotgun (WGS) entry which is preliminary data.</text>
</comment>
<protein>
    <submittedName>
        <fullName evidence="2">Protein translocase subunit SecD</fullName>
    </submittedName>
</protein>
<dbReference type="STRING" id="1617426.TR69_WS6001001470"/>